<protein>
    <submittedName>
        <fullName evidence="1">ATP-grasp fold amidoligase family protein</fullName>
    </submittedName>
</protein>
<dbReference type="InterPro" id="IPR029465">
    <property type="entry name" value="ATPgrasp_TupA"/>
</dbReference>
<sequence>MNFFKRKYYQILTKYLQNKPNKVEEYLKSSYYLKNEKHLNIENPKEISEKIQWLKLNLYTEAYKDYVDKYEVRSHIKKVLGPEYLVDIIGVYDNVDDIDFESLPNKFVMKGTHGSGYNVIVEDKASLDWQKTKRELNKYLSLNYYDKYKELIYKDIKPRILVEHFLDQLSDAAIVDYKFLCFHGEPKYIYAKAEEDGIRKRSYYDMEWNKIELPSEKPNYLRRALDKPENFDEMVETARKLAKDFIFIRVDLYSIQGKIYFGELTFFPKSGMKRVMSEPLNQIMGDLIQLPNEARA</sequence>
<evidence type="ECO:0000313" key="1">
    <source>
        <dbReference type="EMBL" id="GAA4242399.1"/>
    </source>
</evidence>
<evidence type="ECO:0000313" key="2">
    <source>
        <dbReference type="Proteomes" id="UP001501682"/>
    </source>
</evidence>
<dbReference type="Pfam" id="PF14305">
    <property type="entry name" value="ATPgrasp_TupA"/>
    <property type="match status" value="1"/>
</dbReference>
<comment type="caution">
    <text evidence="1">The sequence shown here is derived from an EMBL/GenBank/DDBJ whole genome shotgun (WGS) entry which is preliminary data.</text>
</comment>
<dbReference type="Proteomes" id="UP001501682">
    <property type="component" value="Unassembled WGS sequence"/>
</dbReference>
<dbReference type="EMBL" id="BAABCB010000015">
    <property type="protein sequence ID" value="GAA4242399.1"/>
    <property type="molecule type" value="Genomic_DNA"/>
</dbReference>
<gene>
    <name evidence="1" type="ORF">GCM10022292_12470</name>
</gene>
<organism evidence="1 2">
    <name type="scientific">Winogradskyella damuponensis</name>
    <dbReference type="NCBI Taxonomy" id="943939"/>
    <lineage>
        <taxon>Bacteria</taxon>
        <taxon>Pseudomonadati</taxon>
        <taxon>Bacteroidota</taxon>
        <taxon>Flavobacteriia</taxon>
        <taxon>Flavobacteriales</taxon>
        <taxon>Flavobacteriaceae</taxon>
        <taxon>Winogradskyella</taxon>
    </lineage>
</organism>
<reference evidence="2" key="1">
    <citation type="journal article" date="2019" name="Int. J. Syst. Evol. Microbiol.">
        <title>The Global Catalogue of Microorganisms (GCM) 10K type strain sequencing project: providing services to taxonomists for standard genome sequencing and annotation.</title>
        <authorList>
            <consortium name="The Broad Institute Genomics Platform"/>
            <consortium name="The Broad Institute Genome Sequencing Center for Infectious Disease"/>
            <person name="Wu L."/>
            <person name="Ma J."/>
        </authorList>
    </citation>
    <scope>NUCLEOTIDE SEQUENCE [LARGE SCALE GENOMIC DNA]</scope>
    <source>
        <strain evidence="2">JCM 17633</strain>
    </source>
</reference>
<accession>A0ABP8CR38</accession>
<keyword evidence="2" id="KW-1185">Reference proteome</keyword>
<name>A0ABP8CR38_9FLAO</name>
<proteinExistence type="predicted"/>